<name>A0A8H4QGS0_9AGAR</name>
<evidence type="ECO:0000313" key="7">
    <source>
        <dbReference type="EMBL" id="KAF4610456.1"/>
    </source>
</evidence>
<dbReference type="PANTHER" id="PTHR46349:SF6">
    <property type="entry name" value="MYOSIN-6-LIKE"/>
    <property type="match status" value="1"/>
</dbReference>
<feature type="region of interest" description="Disordered" evidence="6">
    <location>
        <begin position="1"/>
        <end position="52"/>
    </location>
</feature>
<keyword evidence="8" id="KW-1185">Reference proteome</keyword>
<organism evidence="7 8">
    <name type="scientific">Agrocybe pediades</name>
    <dbReference type="NCBI Taxonomy" id="84607"/>
    <lineage>
        <taxon>Eukaryota</taxon>
        <taxon>Fungi</taxon>
        <taxon>Dikarya</taxon>
        <taxon>Basidiomycota</taxon>
        <taxon>Agaricomycotina</taxon>
        <taxon>Agaricomycetes</taxon>
        <taxon>Agaricomycetidae</taxon>
        <taxon>Agaricales</taxon>
        <taxon>Agaricineae</taxon>
        <taxon>Strophariaceae</taxon>
        <taxon>Agrocybe</taxon>
    </lineage>
</organism>
<protein>
    <submittedName>
        <fullName evidence="7">Uncharacterized protein</fullName>
    </submittedName>
</protein>
<sequence>MDGAEETMDRAEETMDKLEESMDKAEESTNELKKRVDKVEDSTNKLRKKTDELWKKTDELKKDTGELRKRVDKLEEAIDELKKDSDGPMMGRATSDELKNLFNNPGSEEESQAVPREVLEDSQLLPLAKKSFDQLVLSLSSPFFFFFFQRQDIVSVILAVNSLCVALCRQIPVDRRSKKAEAPPSPSVRVTQATTTGALRRRRHAGSIVKRMNEEKKVVEGLNNRVGVGVLEKENAELKDRADKSDERVEELEKETVELKQQVGDLYRKTDERNNAHSLLLGKRFGGNPRSERIAADTDGDR</sequence>
<feature type="compositionally biased region" description="Basic and acidic residues" evidence="6">
    <location>
        <begin position="7"/>
        <end position="52"/>
    </location>
</feature>
<dbReference type="Gene3D" id="1.10.287.950">
    <property type="entry name" value="Methyl-accepting chemotaxis protein"/>
    <property type="match status" value="1"/>
</dbReference>
<evidence type="ECO:0000256" key="1">
    <source>
        <dbReference type="ARBA" id="ARBA00004496"/>
    </source>
</evidence>
<dbReference type="PANTHER" id="PTHR46349">
    <property type="entry name" value="CINGULIN-LIKE PROTEIN 1-RELATED"/>
    <property type="match status" value="1"/>
</dbReference>
<evidence type="ECO:0000256" key="3">
    <source>
        <dbReference type="ARBA" id="ARBA00023123"/>
    </source>
</evidence>
<feature type="region of interest" description="Disordered" evidence="6">
    <location>
        <begin position="176"/>
        <end position="196"/>
    </location>
</feature>
<proteinExistence type="predicted"/>
<evidence type="ECO:0000313" key="8">
    <source>
        <dbReference type="Proteomes" id="UP000521872"/>
    </source>
</evidence>
<feature type="coiled-coil region" evidence="5">
    <location>
        <begin position="228"/>
        <end position="269"/>
    </location>
</feature>
<evidence type="ECO:0000256" key="6">
    <source>
        <dbReference type="SAM" id="MobiDB-lite"/>
    </source>
</evidence>
<keyword evidence="2" id="KW-0963">Cytoplasm</keyword>
<feature type="compositionally biased region" description="Basic and acidic residues" evidence="6">
    <location>
        <begin position="290"/>
        <end position="302"/>
    </location>
</feature>
<dbReference type="SUPFAM" id="SSF57997">
    <property type="entry name" value="Tropomyosin"/>
    <property type="match status" value="1"/>
</dbReference>
<keyword evidence="4" id="KW-0505">Motor protein</keyword>
<feature type="region of interest" description="Disordered" evidence="6">
    <location>
        <begin position="281"/>
        <end position="302"/>
    </location>
</feature>
<keyword evidence="3" id="KW-0518">Myosin</keyword>
<dbReference type="AlphaFoldDB" id="A0A8H4QGS0"/>
<evidence type="ECO:0000256" key="4">
    <source>
        <dbReference type="ARBA" id="ARBA00023175"/>
    </source>
</evidence>
<comment type="subcellular location">
    <subcellularLocation>
        <location evidence="1">Cytoplasm</location>
    </subcellularLocation>
</comment>
<dbReference type="EMBL" id="JAACJL010000058">
    <property type="protein sequence ID" value="KAF4610456.1"/>
    <property type="molecule type" value="Genomic_DNA"/>
</dbReference>
<accession>A0A8H4QGS0</accession>
<dbReference type="Proteomes" id="UP000521872">
    <property type="component" value="Unassembled WGS sequence"/>
</dbReference>
<gene>
    <name evidence="7" type="ORF">D9613_006551</name>
</gene>
<comment type="caution">
    <text evidence="7">The sequence shown here is derived from an EMBL/GenBank/DDBJ whole genome shotgun (WGS) entry which is preliminary data.</text>
</comment>
<evidence type="ECO:0000256" key="5">
    <source>
        <dbReference type="SAM" id="Coils"/>
    </source>
</evidence>
<reference evidence="7 8" key="1">
    <citation type="submission" date="2019-12" db="EMBL/GenBank/DDBJ databases">
        <authorList>
            <person name="Floudas D."/>
            <person name="Bentzer J."/>
            <person name="Ahren D."/>
            <person name="Johansson T."/>
            <person name="Persson P."/>
            <person name="Tunlid A."/>
        </authorList>
    </citation>
    <scope>NUCLEOTIDE SEQUENCE [LARGE SCALE GENOMIC DNA]</scope>
    <source>
        <strain evidence="7 8">CBS 102.39</strain>
    </source>
</reference>
<keyword evidence="5" id="KW-0175">Coiled coil</keyword>
<evidence type="ECO:0000256" key="2">
    <source>
        <dbReference type="ARBA" id="ARBA00022490"/>
    </source>
</evidence>